<keyword evidence="3" id="KW-0963">Cytoplasm</keyword>
<dbReference type="PANTHER" id="PTHR36203:SF1">
    <property type="entry name" value="ASCORBATE-SPECIFIC PTS SYSTEM EIIA COMPONENT"/>
    <property type="match status" value="1"/>
</dbReference>
<evidence type="ECO:0000256" key="2">
    <source>
        <dbReference type="ARBA" id="ARBA00022448"/>
    </source>
</evidence>
<feature type="domain" description="PTS EIIB type-2" evidence="13">
    <location>
        <begin position="395"/>
        <end position="483"/>
    </location>
</feature>
<comment type="subcellular location">
    <subcellularLocation>
        <location evidence="1">Cytoplasm</location>
    </subcellularLocation>
</comment>
<keyword evidence="4" id="KW-0597">Phosphoprotein</keyword>
<dbReference type="CDD" id="cd00211">
    <property type="entry name" value="PTS_IIA_fru"/>
    <property type="match status" value="1"/>
</dbReference>
<keyword evidence="6" id="KW-0598">Phosphotransferase system</keyword>
<dbReference type="CDD" id="cd05568">
    <property type="entry name" value="PTS_IIB_bgl_like"/>
    <property type="match status" value="1"/>
</dbReference>
<evidence type="ECO:0000256" key="10">
    <source>
        <dbReference type="ARBA" id="ARBA00041175"/>
    </source>
</evidence>
<dbReference type="InterPro" id="IPR002178">
    <property type="entry name" value="PTS_EIIA_type-2_dom"/>
</dbReference>
<accession>A0ABW4NIQ1</accession>
<dbReference type="Gene3D" id="1.10.1790.10">
    <property type="entry name" value="PRD domain"/>
    <property type="match status" value="1"/>
</dbReference>
<dbReference type="Pfam" id="PF00359">
    <property type="entry name" value="PTS_EIIA_2"/>
    <property type="match status" value="1"/>
</dbReference>
<evidence type="ECO:0000313" key="16">
    <source>
        <dbReference type="Proteomes" id="UP001597285"/>
    </source>
</evidence>
<gene>
    <name evidence="15" type="ORF">ACFSBK_00215</name>
</gene>
<organism evidence="15 16">
    <name type="scientific">Carnobacterium antarcticum</name>
    <dbReference type="NCBI Taxonomy" id="2126436"/>
    <lineage>
        <taxon>Bacteria</taxon>
        <taxon>Bacillati</taxon>
        <taxon>Bacillota</taxon>
        <taxon>Bacilli</taxon>
        <taxon>Lactobacillales</taxon>
        <taxon>Carnobacteriaceae</taxon>
        <taxon>Carnobacterium</taxon>
    </lineage>
</organism>
<evidence type="ECO:0000256" key="7">
    <source>
        <dbReference type="ARBA" id="ARBA00022777"/>
    </source>
</evidence>
<dbReference type="EMBL" id="JBHUFF010000002">
    <property type="protein sequence ID" value="MFD1798287.1"/>
    <property type="molecule type" value="Genomic_DNA"/>
</dbReference>
<evidence type="ECO:0000313" key="15">
    <source>
        <dbReference type="EMBL" id="MFD1798287.1"/>
    </source>
</evidence>
<dbReference type="Pfam" id="PF05043">
    <property type="entry name" value="Mga"/>
    <property type="match status" value="1"/>
</dbReference>
<dbReference type="PROSITE" id="PS51372">
    <property type="entry name" value="PRD_2"/>
    <property type="match status" value="1"/>
</dbReference>
<dbReference type="InterPro" id="IPR013011">
    <property type="entry name" value="PTS_EIIB_2"/>
</dbReference>
<keyword evidence="16" id="KW-1185">Reference proteome</keyword>
<evidence type="ECO:0000256" key="6">
    <source>
        <dbReference type="ARBA" id="ARBA00022683"/>
    </source>
</evidence>
<evidence type="ECO:0000256" key="8">
    <source>
        <dbReference type="ARBA" id="ARBA00023159"/>
    </source>
</evidence>
<dbReference type="PROSITE" id="PS51099">
    <property type="entry name" value="PTS_EIIB_TYPE_2"/>
    <property type="match status" value="1"/>
</dbReference>
<comment type="caution">
    <text evidence="15">The sequence shown here is derived from an EMBL/GenBank/DDBJ whole genome shotgun (WGS) entry which is preliminary data.</text>
</comment>
<dbReference type="Pfam" id="PF00874">
    <property type="entry name" value="PRD"/>
    <property type="match status" value="1"/>
</dbReference>
<dbReference type="Gene3D" id="3.40.50.2300">
    <property type="match status" value="1"/>
</dbReference>
<dbReference type="PROSITE" id="PS51094">
    <property type="entry name" value="PTS_EIIA_TYPE_2"/>
    <property type="match status" value="1"/>
</dbReference>
<feature type="domain" description="PRD" evidence="14">
    <location>
        <begin position="284"/>
        <end position="391"/>
    </location>
</feature>
<reference evidence="16" key="1">
    <citation type="journal article" date="2019" name="Int. J. Syst. Evol. Microbiol.">
        <title>The Global Catalogue of Microorganisms (GCM) 10K type strain sequencing project: providing services to taxonomists for standard genome sequencing and annotation.</title>
        <authorList>
            <consortium name="The Broad Institute Genomics Platform"/>
            <consortium name="The Broad Institute Genome Sequencing Center for Infectious Disease"/>
            <person name="Wu L."/>
            <person name="Ma J."/>
        </authorList>
    </citation>
    <scope>NUCLEOTIDE SEQUENCE [LARGE SCALE GENOMIC DNA]</scope>
    <source>
        <strain evidence="16">KCTC 42143</strain>
    </source>
</reference>
<dbReference type="SUPFAM" id="SSF63520">
    <property type="entry name" value="PTS-regulatory domain, PRD"/>
    <property type="match status" value="1"/>
</dbReference>
<name>A0ABW4NIQ1_9LACT</name>
<proteinExistence type="predicted"/>
<evidence type="ECO:0000256" key="5">
    <source>
        <dbReference type="ARBA" id="ARBA00022679"/>
    </source>
</evidence>
<protein>
    <recommendedName>
        <fullName evidence="10">Ascorbate-specific PTS system EIIA component</fullName>
    </recommendedName>
    <alternativeName>
        <fullName evidence="11">Ascorbate-specific phosphotransferase enzyme IIA component</fullName>
    </alternativeName>
</protein>
<dbReference type="InterPro" id="IPR007737">
    <property type="entry name" value="Mga_HTH"/>
</dbReference>
<evidence type="ECO:0000259" key="12">
    <source>
        <dbReference type="PROSITE" id="PS51094"/>
    </source>
</evidence>
<evidence type="ECO:0000256" key="3">
    <source>
        <dbReference type="ARBA" id="ARBA00022490"/>
    </source>
</evidence>
<dbReference type="PANTHER" id="PTHR36203">
    <property type="entry name" value="ASCORBATE-SPECIFIC PTS SYSTEM EIIA COMPONENT"/>
    <property type="match status" value="1"/>
</dbReference>
<dbReference type="SUPFAM" id="SSF52794">
    <property type="entry name" value="PTS system IIB component-like"/>
    <property type="match status" value="1"/>
</dbReference>
<evidence type="ECO:0000259" key="14">
    <source>
        <dbReference type="PROSITE" id="PS51372"/>
    </source>
</evidence>
<dbReference type="InterPro" id="IPR011608">
    <property type="entry name" value="PRD"/>
</dbReference>
<feature type="domain" description="PTS EIIA type-2" evidence="12">
    <location>
        <begin position="532"/>
        <end position="679"/>
    </location>
</feature>
<evidence type="ECO:0000256" key="1">
    <source>
        <dbReference type="ARBA" id="ARBA00004496"/>
    </source>
</evidence>
<keyword evidence="5" id="KW-0808">Transferase</keyword>
<dbReference type="InterPro" id="IPR036095">
    <property type="entry name" value="PTS_EIIB-like_sf"/>
</dbReference>
<dbReference type="InterPro" id="IPR036634">
    <property type="entry name" value="PRD_sf"/>
</dbReference>
<comment type="function">
    <text evidence="9">The phosphoenolpyruvate-dependent sugar phosphotransferase system (sugar PTS), a major carbohydrate active transport system, catalyzes the phosphorylation of incoming sugar substrates concomitantly with their translocation across the cell membrane. The enzyme II UlaABC PTS system is involved in ascorbate transport.</text>
</comment>
<dbReference type="Gene3D" id="3.40.930.10">
    <property type="entry name" value="Mannitol-specific EII, Chain A"/>
    <property type="match status" value="1"/>
</dbReference>
<evidence type="ECO:0000259" key="13">
    <source>
        <dbReference type="PROSITE" id="PS51099"/>
    </source>
</evidence>
<dbReference type="InterPro" id="IPR051351">
    <property type="entry name" value="Ascorbate-PTS_EIIA_comp"/>
</dbReference>
<keyword evidence="2" id="KW-0813">Transport</keyword>
<keyword evidence="8" id="KW-0010">Activator</keyword>
<dbReference type="InterPro" id="IPR016152">
    <property type="entry name" value="PTrfase/Anion_transptr"/>
</dbReference>
<dbReference type="RefSeq" id="WP_058918826.1">
    <property type="nucleotide sequence ID" value="NZ_JBHSQC010000011.1"/>
</dbReference>
<dbReference type="Proteomes" id="UP001597285">
    <property type="component" value="Unassembled WGS sequence"/>
</dbReference>
<evidence type="ECO:0000256" key="4">
    <source>
        <dbReference type="ARBA" id="ARBA00022553"/>
    </source>
</evidence>
<evidence type="ECO:0000256" key="11">
    <source>
        <dbReference type="ARBA" id="ARBA00042072"/>
    </source>
</evidence>
<evidence type="ECO:0000256" key="9">
    <source>
        <dbReference type="ARBA" id="ARBA00037387"/>
    </source>
</evidence>
<keyword evidence="7" id="KW-0418">Kinase</keyword>
<dbReference type="SUPFAM" id="SSF55804">
    <property type="entry name" value="Phoshotransferase/anion transport protein"/>
    <property type="match status" value="1"/>
</dbReference>
<sequence length="682" mass="79705">MLNNESVLFIRSLVENDRRSVSEISGILHITKKKFWQELNKINSEFRMMKIPEIVLEDEKVIFSEESKKIWAAEKSNFRKKDLVLQDERVYLIILYTFIKADIISNNHYQELLQLSKNSILLDLKKVKEICKKYNINLIYTRSDGYELIGEEYDIRSLASYSIGKILSLTIGEWLINYIFESWNYTSNKETINKVIIQLSKEYNVTFTYDRIKEVIYFFDFLQKRKNSLKLNFDDEDAMYLKKHPLYKMGCFIVKDIFYKDCEKEKLYITIRLLSALQGNIKFYKEESFKEVTKNIIARVQAITGIVFENPKELADNLFEHLVPAYFRIKFDIVSKNPYTTQIKGEYNELYYLVEKGLTPLAELTGKTIPEDEVAYFTVHFGGFLSLEKEEKRTYKGLSICPNGISSSLIMRTQLKELFPSIEFSSVHSLEEAKSLCIEEYDMVFSTTYFQTEKQLFLTKPILNKVEQEILKTEVSQNFDIDIGTQNLDIQKLIKAIEQHAIIENRKELYESISNILYETDRNYEGGKNLTELLQEDLIKFSNKKMDWQEAISVAATPLLKEGYINENYIEAMIRMVKKMGAYIVLAPKVAIPHARPEEGVEKLGISLLHLEQPVDFNMSDEYDEDKEVKLIFILAAVDSTGHLKALKQLSKILEDEENITELIDTTNARDLFNKINEIIER</sequence>